<dbReference type="PANTHER" id="PTHR34203">
    <property type="entry name" value="METHYLTRANSFERASE, FKBM FAMILY PROTEIN"/>
    <property type="match status" value="1"/>
</dbReference>
<evidence type="ECO:0000313" key="2">
    <source>
        <dbReference type="EMBL" id="NNT71331.1"/>
    </source>
</evidence>
<proteinExistence type="predicted"/>
<keyword evidence="3" id="KW-1185">Reference proteome</keyword>
<organism evidence="2 3">
    <name type="scientific">Flavobacterium rivulicola</name>
    <dbReference type="NCBI Taxonomy" id="2732161"/>
    <lineage>
        <taxon>Bacteria</taxon>
        <taxon>Pseudomonadati</taxon>
        <taxon>Bacteroidota</taxon>
        <taxon>Flavobacteriia</taxon>
        <taxon>Flavobacteriales</taxon>
        <taxon>Flavobacteriaceae</taxon>
        <taxon>Flavobacterium</taxon>
    </lineage>
</organism>
<dbReference type="GO" id="GO:0032259">
    <property type="term" value="P:methylation"/>
    <property type="evidence" value="ECO:0007669"/>
    <property type="project" value="UniProtKB-KW"/>
</dbReference>
<dbReference type="AlphaFoldDB" id="A0A7Y3R875"/>
<gene>
    <name evidence="2" type="ORF">HKT18_03785</name>
</gene>
<feature type="domain" description="Methyltransferase FkbM" evidence="1">
    <location>
        <begin position="37"/>
        <end position="174"/>
    </location>
</feature>
<dbReference type="Pfam" id="PF05050">
    <property type="entry name" value="Methyltransf_21"/>
    <property type="match status" value="1"/>
</dbReference>
<evidence type="ECO:0000313" key="3">
    <source>
        <dbReference type="Proteomes" id="UP000536509"/>
    </source>
</evidence>
<protein>
    <submittedName>
        <fullName evidence="2">FkbM family methyltransferase</fullName>
    </submittedName>
</protein>
<comment type="caution">
    <text evidence="2">The sequence shown here is derived from an EMBL/GenBank/DDBJ whole genome shotgun (WGS) entry which is preliminary data.</text>
</comment>
<dbReference type="RefSeq" id="WP_171221512.1">
    <property type="nucleotide sequence ID" value="NZ_CP121446.1"/>
</dbReference>
<evidence type="ECO:0000259" key="1">
    <source>
        <dbReference type="Pfam" id="PF05050"/>
    </source>
</evidence>
<dbReference type="InterPro" id="IPR029063">
    <property type="entry name" value="SAM-dependent_MTases_sf"/>
</dbReference>
<dbReference type="Proteomes" id="UP000536509">
    <property type="component" value="Unassembled WGS sequence"/>
</dbReference>
<accession>A0A7Y3R875</accession>
<dbReference type="InterPro" id="IPR006342">
    <property type="entry name" value="FkbM_mtfrase"/>
</dbReference>
<dbReference type="GO" id="GO:0008168">
    <property type="term" value="F:methyltransferase activity"/>
    <property type="evidence" value="ECO:0007669"/>
    <property type="project" value="UniProtKB-KW"/>
</dbReference>
<sequence>MMLTKIKNILQSFNFIHRHKAQLFYAKLIKKGDLCFDIGANLGKKSRLMLAAGGKVIAFEPQNSCSKNLGELQKKYSAFDFYPLAVGAQNETKKLHLSKYTEIATLSDEFIENYTTDDVYWSGFEMVEVKSLDTLIATYGKPNYCKIDVEGYEFEILSHLHHTIPMIEFEFTEKFLADTLKIIDRLANDKTTFNYILNEHLKFQLKNWVSATEMKTILMQLNPKKLHGNLFVKHE</sequence>
<dbReference type="InterPro" id="IPR052514">
    <property type="entry name" value="SAM-dependent_MTase"/>
</dbReference>
<dbReference type="SUPFAM" id="SSF53335">
    <property type="entry name" value="S-adenosyl-L-methionine-dependent methyltransferases"/>
    <property type="match status" value="1"/>
</dbReference>
<reference evidence="2 3" key="1">
    <citation type="submission" date="2020-05" db="EMBL/GenBank/DDBJ databases">
        <title>Draft genome of Flavobacterium sp. IMCC34852.</title>
        <authorList>
            <person name="Song J."/>
            <person name="Cho J.-C."/>
        </authorList>
    </citation>
    <scope>NUCLEOTIDE SEQUENCE [LARGE SCALE GENOMIC DNA]</scope>
    <source>
        <strain evidence="2 3">IMCC34852</strain>
    </source>
</reference>
<keyword evidence="2" id="KW-0808">Transferase</keyword>
<name>A0A7Y3R875_9FLAO</name>
<dbReference type="Gene3D" id="3.40.50.150">
    <property type="entry name" value="Vaccinia Virus protein VP39"/>
    <property type="match status" value="1"/>
</dbReference>
<dbReference type="EMBL" id="JABEVX010000001">
    <property type="protein sequence ID" value="NNT71331.1"/>
    <property type="molecule type" value="Genomic_DNA"/>
</dbReference>
<keyword evidence="2" id="KW-0489">Methyltransferase</keyword>
<dbReference type="NCBIfam" id="TIGR01444">
    <property type="entry name" value="fkbM_fam"/>
    <property type="match status" value="1"/>
</dbReference>
<dbReference type="PANTHER" id="PTHR34203:SF15">
    <property type="entry name" value="SLL1173 PROTEIN"/>
    <property type="match status" value="1"/>
</dbReference>